<keyword evidence="2" id="KW-0325">Glycoprotein</keyword>
<name>A0A1S3CDI6_CUCME</name>
<evidence type="ECO:0000259" key="5">
    <source>
        <dbReference type="PROSITE" id="PS51485"/>
    </source>
</evidence>
<evidence type="ECO:0000256" key="4">
    <source>
        <dbReference type="SAM" id="SignalP"/>
    </source>
</evidence>
<dbReference type="FunFam" id="2.60.40.420:FF:000034">
    <property type="entry name" value="Cupredoxin superfamily protein"/>
    <property type="match status" value="3"/>
</dbReference>
<dbReference type="InterPro" id="IPR008972">
    <property type="entry name" value="Cupredoxin"/>
</dbReference>
<dbReference type="EnsemblPlants" id="MELO3C023420.2.1">
    <property type="protein sequence ID" value="MELO3C023420.2.1"/>
    <property type="gene ID" value="MELO3C023420.2"/>
</dbReference>
<evidence type="ECO:0000313" key="7">
    <source>
        <dbReference type="Proteomes" id="UP001652600"/>
    </source>
</evidence>
<evidence type="ECO:0000313" key="8">
    <source>
        <dbReference type="RefSeq" id="XP_008461119.1"/>
    </source>
</evidence>
<evidence type="ECO:0000256" key="2">
    <source>
        <dbReference type="ARBA" id="ARBA00023180"/>
    </source>
</evidence>
<gene>
    <name evidence="8" type="primary">LOC103499800</name>
    <name evidence="6" type="synonym">103499800</name>
</gene>
<proteinExistence type="predicted"/>
<keyword evidence="4" id="KW-0732">Signal</keyword>
<dbReference type="InParanoid" id="A0A1S3CDI6"/>
<evidence type="ECO:0000313" key="6">
    <source>
        <dbReference type="EnsemblPlants" id="MELO3C023420.2.1"/>
    </source>
</evidence>
<dbReference type="eggNOG" id="ENOG502QVXK">
    <property type="taxonomic scope" value="Eukaryota"/>
</dbReference>
<feature type="compositionally biased region" description="Pro residues" evidence="3">
    <location>
        <begin position="132"/>
        <end position="145"/>
    </location>
</feature>
<reference evidence="7" key="3">
    <citation type="submission" date="2025-05" db="UniProtKB">
        <authorList>
            <consortium name="RefSeq"/>
        </authorList>
    </citation>
    <scope>NUCLEOTIDE SEQUENCE [LARGE SCALE GENOMIC DNA]</scope>
</reference>
<feature type="domain" description="Phytocyanin" evidence="5">
    <location>
        <begin position="279"/>
        <end position="383"/>
    </location>
</feature>
<feature type="domain" description="Phytocyanin" evidence="5">
    <location>
        <begin position="24"/>
        <end position="128"/>
    </location>
</feature>
<dbReference type="KEGG" id="cmo:103499800"/>
<dbReference type="InterPro" id="IPR039391">
    <property type="entry name" value="Phytocyanin-like"/>
</dbReference>
<dbReference type="GeneID" id="103499800"/>
<dbReference type="OrthoDB" id="5421909at2759"/>
<dbReference type="Gene3D" id="2.60.40.420">
    <property type="entry name" value="Cupredoxins - blue copper proteins"/>
    <property type="match status" value="3"/>
</dbReference>
<accession>A0A1S3CDI6</accession>
<feature type="region of interest" description="Disordered" evidence="3">
    <location>
        <begin position="127"/>
        <end position="150"/>
    </location>
</feature>
<evidence type="ECO:0000256" key="3">
    <source>
        <dbReference type="SAM" id="MobiDB-lite"/>
    </source>
</evidence>
<feature type="signal peptide" evidence="4">
    <location>
        <begin position="1"/>
        <end position="22"/>
    </location>
</feature>
<dbReference type="PROSITE" id="PS51485">
    <property type="entry name" value="PHYTOCYANIN"/>
    <property type="match status" value="3"/>
</dbReference>
<reference evidence="8" key="2">
    <citation type="submission" date="2025-04" db="UniProtKB">
        <authorList>
            <consortium name="RefSeq"/>
        </authorList>
    </citation>
    <scope>IDENTIFICATION</scope>
</reference>
<dbReference type="InterPro" id="IPR003245">
    <property type="entry name" value="Phytocyanin_dom"/>
</dbReference>
<dbReference type="Gramene" id="MELO3C023420.2.1">
    <property type="protein sequence ID" value="MELO3C023420.2.1"/>
    <property type="gene ID" value="MELO3C023420.2"/>
</dbReference>
<protein>
    <submittedName>
        <fullName evidence="8">Uncharacterized protein LOC103499800</fullName>
    </submittedName>
</protein>
<dbReference type="RefSeq" id="XP_008461119.1">
    <property type="nucleotide sequence ID" value="XM_008462897.2"/>
</dbReference>
<feature type="chain" id="PRO_5044565612" evidence="4">
    <location>
        <begin position="23"/>
        <end position="434"/>
    </location>
</feature>
<feature type="domain" description="Phytocyanin" evidence="5">
    <location>
        <begin position="152"/>
        <end position="256"/>
    </location>
</feature>
<feature type="compositionally biased region" description="Low complexity" evidence="3">
    <location>
        <begin position="387"/>
        <end position="397"/>
    </location>
</feature>
<evidence type="ECO:0000256" key="1">
    <source>
        <dbReference type="ARBA" id="ARBA00023157"/>
    </source>
</evidence>
<organism evidence="7 8">
    <name type="scientific">Cucumis melo</name>
    <name type="common">Muskmelon</name>
    <dbReference type="NCBI Taxonomy" id="3656"/>
    <lineage>
        <taxon>Eukaryota</taxon>
        <taxon>Viridiplantae</taxon>
        <taxon>Streptophyta</taxon>
        <taxon>Embryophyta</taxon>
        <taxon>Tracheophyta</taxon>
        <taxon>Spermatophyta</taxon>
        <taxon>Magnoliopsida</taxon>
        <taxon>eudicotyledons</taxon>
        <taxon>Gunneridae</taxon>
        <taxon>Pentapetalae</taxon>
        <taxon>rosids</taxon>
        <taxon>fabids</taxon>
        <taxon>Cucurbitales</taxon>
        <taxon>Cucurbitaceae</taxon>
        <taxon>Benincaseae</taxon>
        <taxon>Cucumis</taxon>
    </lineage>
</organism>
<dbReference type="PANTHER" id="PTHR33021:SF189">
    <property type="entry name" value="CUCUMBER PEELING CUPREDOXIN-LIKE"/>
    <property type="match status" value="1"/>
</dbReference>
<dbReference type="GO" id="GO:0009055">
    <property type="term" value="F:electron transfer activity"/>
    <property type="evidence" value="ECO:0007669"/>
    <property type="project" value="InterPro"/>
</dbReference>
<sequence length="434" mass="45752">MAGRFAIVLGFALFLFLEYSAAQTVYTVGDSAGWTVPANGVAFYESWAAGKTFHVGDSLVFNFRTGMDEVSRVTKMGFDICSDDNEIGDSIETGPATIPLLSPGEYYFISSEDRHCQQGQKLAINVTAAPGPRSPPSSSVPPRTPAPGRAPVTHVVGDTFGWGIPQGGAMFYANWTAGKRFIVGDSLVFNFRTREDDLVRVTKQSFDLCNDDGEIGDDIDHGPATIPLLTPGEYYFISNEDGHCQQGQKLAINVTAAAPGPMTPPSSNPPPSTPRPAPVTHIVGGSVGWTIPPGGAAFYVNWTAGKTFAVGDSLVFNFQTDVHDVERVPKLSFDICSDDNEIGDTIESGPATVVLTTPGEHYYISGENQDCELGQKLAINVVASRSTGPVTSISTPPTSGPTPGGSGRGLPNSSGNTIAAALSATVFGLVLSFF</sequence>
<feature type="region of interest" description="Disordered" evidence="3">
    <location>
        <begin position="387"/>
        <end position="412"/>
    </location>
</feature>
<keyword evidence="7" id="KW-1185">Reference proteome</keyword>
<reference evidence="6" key="1">
    <citation type="submission" date="2023-03" db="UniProtKB">
        <authorList>
            <consortium name="EnsemblPlants"/>
        </authorList>
    </citation>
    <scope>IDENTIFICATION</scope>
</reference>
<dbReference type="Proteomes" id="UP001652600">
    <property type="component" value="Chromosome 1"/>
</dbReference>
<dbReference type="Pfam" id="PF02298">
    <property type="entry name" value="Cu_bind_like"/>
    <property type="match status" value="3"/>
</dbReference>
<dbReference type="SMR" id="A0A1S3CDI6"/>
<dbReference type="AlphaFoldDB" id="A0A1S3CDI6"/>
<dbReference type="PANTHER" id="PTHR33021">
    <property type="entry name" value="BLUE COPPER PROTEIN"/>
    <property type="match status" value="1"/>
</dbReference>
<keyword evidence="1" id="KW-1015">Disulfide bond</keyword>
<dbReference type="GO" id="GO:0005886">
    <property type="term" value="C:plasma membrane"/>
    <property type="evidence" value="ECO:0007669"/>
    <property type="project" value="TreeGrafter"/>
</dbReference>
<dbReference type="SUPFAM" id="SSF49503">
    <property type="entry name" value="Cupredoxins"/>
    <property type="match status" value="3"/>
</dbReference>